<evidence type="ECO:0000256" key="1">
    <source>
        <dbReference type="SAM" id="Coils"/>
    </source>
</evidence>
<dbReference type="EMBL" id="JANPWB010000004">
    <property type="protein sequence ID" value="KAJ1191188.1"/>
    <property type="molecule type" value="Genomic_DNA"/>
</dbReference>
<feature type="coiled-coil region" evidence="1">
    <location>
        <begin position="12"/>
        <end position="39"/>
    </location>
</feature>
<evidence type="ECO:0000313" key="4">
    <source>
        <dbReference type="Proteomes" id="UP001066276"/>
    </source>
</evidence>
<feature type="compositionally biased region" description="Basic residues" evidence="2">
    <location>
        <begin position="83"/>
        <end position="93"/>
    </location>
</feature>
<protein>
    <submittedName>
        <fullName evidence="3">Uncharacterized protein</fullName>
    </submittedName>
</protein>
<keyword evidence="1" id="KW-0175">Coiled coil</keyword>
<comment type="caution">
    <text evidence="3">The sequence shown here is derived from an EMBL/GenBank/DDBJ whole genome shotgun (WGS) entry which is preliminary data.</text>
</comment>
<sequence>MVRPIGTDGGKKKEKKFQIEELEREGGALEAQLSGNRSEELCRRFIVKQTELRELAENEARKYAQVTHRRLYDNRDKASKLTRQQRPKTKGGM</sequence>
<name>A0AAV7UQP9_PLEWA</name>
<dbReference type="Proteomes" id="UP001066276">
    <property type="component" value="Chromosome 2_2"/>
</dbReference>
<reference evidence="3" key="1">
    <citation type="journal article" date="2022" name="bioRxiv">
        <title>Sequencing and chromosome-scale assembly of the giantPleurodeles waltlgenome.</title>
        <authorList>
            <person name="Brown T."/>
            <person name="Elewa A."/>
            <person name="Iarovenko S."/>
            <person name="Subramanian E."/>
            <person name="Araus A.J."/>
            <person name="Petzold A."/>
            <person name="Susuki M."/>
            <person name="Suzuki K.-i.T."/>
            <person name="Hayashi T."/>
            <person name="Toyoda A."/>
            <person name="Oliveira C."/>
            <person name="Osipova E."/>
            <person name="Leigh N.D."/>
            <person name="Simon A."/>
            <person name="Yun M.H."/>
        </authorList>
    </citation>
    <scope>NUCLEOTIDE SEQUENCE</scope>
    <source>
        <strain evidence="3">20211129_DDA</strain>
        <tissue evidence="3">Liver</tissue>
    </source>
</reference>
<dbReference type="AlphaFoldDB" id="A0AAV7UQP9"/>
<evidence type="ECO:0000256" key="2">
    <source>
        <dbReference type="SAM" id="MobiDB-lite"/>
    </source>
</evidence>
<gene>
    <name evidence="3" type="ORF">NDU88_000504</name>
</gene>
<feature type="compositionally biased region" description="Basic and acidic residues" evidence="2">
    <location>
        <begin position="70"/>
        <end position="79"/>
    </location>
</feature>
<proteinExistence type="predicted"/>
<organism evidence="3 4">
    <name type="scientific">Pleurodeles waltl</name>
    <name type="common">Iberian ribbed newt</name>
    <dbReference type="NCBI Taxonomy" id="8319"/>
    <lineage>
        <taxon>Eukaryota</taxon>
        <taxon>Metazoa</taxon>
        <taxon>Chordata</taxon>
        <taxon>Craniata</taxon>
        <taxon>Vertebrata</taxon>
        <taxon>Euteleostomi</taxon>
        <taxon>Amphibia</taxon>
        <taxon>Batrachia</taxon>
        <taxon>Caudata</taxon>
        <taxon>Salamandroidea</taxon>
        <taxon>Salamandridae</taxon>
        <taxon>Pleurodelinae</taxon>
        <taxon>Pleurodeles</taxon>
    </lineage>
</organism>
<feature type="region of interest" description="Disordered" evidence="2">
    <location>
        <begin position="67"/>
        <end position="93"/>
    </location>
</feature>
<evidence type="ECO:0000313" key="3">
    <source>
        <dbReference type="EMBL" id="KAJ1191188.1"/>
    </source>
</evidence>
<accession>A0AAV7UQP9</accession>
<keyword evidence="4" id="KW-1185">Reference proteome</keyword>